<feature type="disulfide bond" evidence="2">
    <location>
        <begin position="91"/>
        <end position="101"/>
    </location>
</feature>
<dbReference type="Proteomes" id="UP000887567">
    <property type="component" value="Unplaced"/>
</dbReference>
<organism evidence="7 8">
    <name type="scientific">Exaiptasia diaphana</name>
    <name type="common">Tropical sea anemone</name>
    <name type="synonym">Aiptasia pulchella</name>
    <dbReference type="NCBI Taxonomy" id="2652724"/>
    <lineage>
        <taxon>Eukaryota</taxon>
        <taxon>Metazoa</taxon>
        <taxon>Cnidaria</taxon>
        <taxon>Anthozoa</taxon>
        <taxon>Hexacorallia</taxon>
        <taxon>Actiniaria</taxon>
        <taxon>Aiptasiidae</taxon>
        <taxon>Exaiptasia</taxon>
    </lineage>
</organism>
<protein>
    <recommendedName>
        <fullName evidence="6">SRCR domain-containing protein</fullName>
    </recommendedName>
</protein>
<dbReference type="SUPFAM" id="SSF56487">
    <property type="entry name" value="SRCR-like"/>
    <property type="match status" value="1"/>
</dbReference>
<dbReference type="GO" id="GO:0016020">
    <property type="term" value="C:membrane"/>
    <property type="evidence" value="ECO:0007669"/>
    <property type="project" value="InterPro"/>
</dbReference>
<dbReference type="OrthoDB" id="6477838at2759"/>
<evidence type="ECO:0000256" key="5">
    <source>
        <dbReference type="SAM" id="SignalP"/>
    </source>
</evidence>
<keyword evidence="4" id="KW-1133">Transmembrane helix</keyword>
<keyword evidence="5" id="KW-0732">Signal</keyword>
<dbReference type="RefSeq" id="XP_020905674.1">
    <property type="nucleotide sequence ID" value="XM_021050015.2"/>
</dbReference>
<dbReference type="AlphaFoldDB" id="A0A913XKK1"/>
<evidence type="ECO:0000256" key="2">
    <source>
        <dbReference type="PROSITE-ProRule" id="PRU00196"/>
    </source>
</evidence>
<sequence>MYQLRRAVTSLLLLVIPCTAIKIRLNGPTLKYAGQIEAHIKGGWKKVSFALWDVKVARIVCKQLGYPGVEAAMNGNVFGISSINSNILISCHGNESKLDDCRRLNGSANGSAVLCTPKISFTWPEIIITSLCGLLLLASIVMVTITCCRITRSGRRRKYKYTNQITDVVENTTVVYRSECEGEPSAVSPSSSPSCSNETEEVTPDKHFVSVSVQTECTADDYVPMMSEFSCQSKDGVVLGIQKSKSSKRRRYMPLKRGSKYLVHLYTKLTKERNSHFMENATWNAAQHNRHSTASSKYQDIDSEEIIQICQRKSVGDDYQTIDSDDDFESVYFKVIDPCDHLEYVAILPDDDNHYLVPVDDTVPDTSNTYNAELPHPPLNIEGTDSEQAGPCYPPESIMNSQQHAYSYWINQLKLPPTLLQSVDERLEPNNHDVYDAIESDYNVPNQFTKNNALDKKTDSQPCRSTQRTGETNPDLMGSQSNNTENQSDKEQDEEKVKPTAFALALEQILKEKTDRTKVSKGIVEPHDEEHDYENIELQKDENDNIKPSHPADSSPYESLGDLKSCGYEDEVDFSVVRRIPILPPSCKLRMNREDHDD</sequence>
<dbReference type="PROSITE" id="PS50287">
    <property type="entry name" value="SRCR_2"/>
    <property type="match status" value="1"/>
</dbReference>
<evidence type="ECO:0000259" key="6">
    <source>
        <dbReference type="PROSITE" id="PS50287"/>
    </source>
</evidence>
<proteinExistence type="predicted"/>
<feature type="region of interest" description="Disordered" evidence="3">
    <location>
        <begin position="182"/>
        <end position="201"/>
    </location>
</feature>
<feature type="compositionally biased region" description="Low complexity" evidence="3">
    <location>
        <begin position="183"/>
        <end position="197"/>
    </location>
</feature>
<feature type="compositionally biased region" description="Basic and acidic residues" evidence="3">
    <location>
        <begin position="515"/>
        <end position="547"/>
    </location>
</feature>
<dbReference type="InterPro" id="IPR001190">
    <property type="entry name" value="SRCR"/>
</dbReference>
<comment type="caution">
    <text evidence="2">Lacks conserved residue(s) required for the propagation of feature annotation.</text>
</comment>
<dbReference type="GeneID" id="110243865"/>
<feature type="compositionally biased region" description="Basic and acidic residues" evidence="3">
    <location>
        <begin position="487"/>
        <end position="498"/>
    </location>
</feature>
<evidence type="ECO:0000256" key="4">
    <source>
        <dbReference type="SAM" id="Phobius"/>
    </source>
</evidence>
<keyword evidence="8" id="KW-1185">Reference proteome</keyword>
<dbReference type="Pfam" id="PF00530">
    <property type="entry name" value="SRCR"/>
    <property type="match status" value="1"/>
</dbReference>
<dbReference type="PANTHER" id="PTHR48071:SF18">
    <property type="entry name" value="DELETED IN MALIGNANT BRAIN TUMORS 1 PROTEIN-RELATED"/>
    <property type="match status" value="1"/>
</dbReference>
<keyword evidence="4" id="KW-0812">Transmembrane</keyword>
<feature type="region of interest" description="Disordered" evidence="3">
    <location>
        <begin position="515"/>
        <end position="564"/>
    </location>
</feature>
<dbReference type="Gene3D" id="3.10.250.10">
    <property type="entry name" value="SRCR-like domain"/>
    <property type="match status" value="1"/>
</dbReference>
<reference evidence="7" key="1">
    <citation type="submission" date="2022-11" db="UniProtKB">
        <authorList>
            <consortium name="EnsemblMetazoa"/>
        </authorList>
    </citation>
    <scope>IDENTIFICATION</scope>
</reference>
<feature type="region of interest" description="Disordered" evidence="3">
    <location>
        <begin position="446"/>
        <end position="498"/>
    </location>
</feature>
<accession>A0A913XKK1</accession>
<dbReference type="InterPro" id="IPR036772">
    <property type="entry name" value="SRCR-like_dom_sf"/>
</dbReference>
<feature type="signal peptide" evidence="5">
    <location>
        <begin position="1"/>
        <end position="20"/>
    </location>
</feature>
<feature type="compositionally biased region" description="Polar residues" evidence="3">
    <location>
        <begin position="460"/>
        <end position="486"/>
    </location>
</feature>
<evidence type="ECO:0000256" key="3">
    <source>
        <dbReference type="SAM" id="MobiDB-lite"/>
    </source>
</evidence>
<feature type="chain" id="PRO_5037525363" description="SRCR domain-containing protein" evidence="5">
    <location>
        <begin position="21"/>
        <end position="598"/>
    </location>
</feature>
<keyword evidence="4" id="KW-0472">Membrane</keyword>
<name>A0A913XKK1_EXADI</name>
<evidence type="ECO:0000313" key="8">
    <source>
        <dbReference type="Proteomes" id="UP000887567"/>
    </source>
</evidence>
<evidence type="ECO:0000313" key="7">
    <source>
        <dbReference type="EnsemblMetazoa" id="XP_020905674.1"/>
    </source>
</evidence>
<feature type="transmembrane region" description="Helical" evidence="4">
    <location>
        <begin position="126"/>
        <end position="150"/>
    </location>
</feature>
<dbReference type="SMART" id="SM00202">
    <property type="entry name" value="SR"/>
    <property type="match status" value="1"/>
</dbReference>
<dbReference type="PANTHER" id="PTHR48071">
    <property type="entry name" value="SRCR DOMAIN-CONTAINING PROTEIN"/>
    <property type="match status" value="1"/>
</dbReference>
<feature type="domain" description="SRCR" evidence="6">
    <location>
        <begin position="23"/>
        <end position="133"/>
    </location>
</feature>
<dbReference type="EnsemblMetazoa" id="XM_021050015.2">
    <property type="protein sequence ID" value="XP_020905674.1"/>
    <property type="gene ID" value="LOC110243865"/>
</dbReference>
<keyword evidence="1 2" id="KW-1015">Disulfide bond</keyword>
<evidence type="ECO:0000256" key="1">
    <source>
        <dbReference type="ARBA" id="ARBA00023157"/>
    </source>
</evidence>